<dbReference type="EMBL" id="LSOG01000069">
    <property type="protein sequence ID" value="OEH46281.1"/>
    <property type="molecule type" value="Genomic_DNA"/>
</dbReference>
<feature type="region of interest" description="Disordered" evidence="1">
    <location>
        <begin position="29"/>
        <end position="57"/>
    </location>
</feature>
<protein>
    <submittedName>
        <fullName evidence="2">Uncharacterized protein</fullName>
    </submittedName>
</protein>
<proteinExistence type="predicted"/>
<accession>A0A1E5JP42</accession>
<dbReference type="RefSeq" id="WP_011946105.1">
    <property type="nucleotide sequence ID" value="NZ_CAAAIE010000001.1"/>
</dbReference>
<dbReference type="STRING" id="45071.Lpar_3234"/>
<evidence type="ECO:0000256" key="1">
    <source>
        <dbReference type="SAM" id="MobiDB-lite"/>
    </source>
</evidence>
<evidence type="ECO:0000313" key="2">
    <source>
        <dbReference type="EMBL" id="OEH46281.1"/>
    </source>
</evidence>
<dbReference type="AlphaFoldDB" id="A0A1E5JP42"/>
<dbReference type="PROSITE" id="PS51257">
    <property type="entry name" value="PROKAR_LIPOPROTEIN"/>
    <property type="match status" value="1"/>
</dbReference>
<feature type="compositionally biased region" description="Basic and acidic residues" evidence="1">
    <location>
        <begin position="37"/>
        <end position="57"/>
    </location>
</feature>
<evidence type="ECO:0000313" key="3">
    <source>
        <dbReference type="Proteomes" id="UP000095229"/>
    </source>
</evidence>
<sequence length="57" mass="6243">MTMPRFKLFFLIGILISGFGLISCTHMQTASGGAHSESGHDKGSDGKAQHEHDYYND</sequence>
<gene>
    <name evidence="2" type="ORF">lpari_02619</name>
</gene>
<dbReference type="Proteomes" id="UP000095229">
    <property type="component" value="Unassembled WGS sequence"/>
</dbReference>
<organism evidence="2 3">
    <name type="scientific">Legionella parisiensis</name>
    <dbReference type="NCBI Taxonomy" id="45071"/>
    <lineage>
        <taxon>Bacteria</taxon>
        <taxon>Pseudomonadati</taxon>
        <taxon>Pseudomonadota</taxon>
        <taxon>Gammaproteobacteria</taxon>
        <taxon>Legionellales</taxon>
        <taxon>Legionellaceae</taxon>
        <taxon>Legionella</taxon>
    </lineage>
</organism>
<name>A0A1E5JP42_9GAMM</name>
<comment type="caution">
    <text evidence="2">The sequence shown here is derived from an EMBL/GenBank/DDBJ whole genome shotgun (WGS) entry which is preliminary data.</text>
</comment>
<reference evidence="2 3" key="1">
    <citation type="submission" date="2016-02" db="EMBL/GenBank/DDBJ databases">
        <title>Secondary metabolites in Legionella.</title>
        <authorList>
            <person name="Tobias N.J."/>
            <person name="Bode H.B."/>
        </authorList>
    </citation>
    <scope>NUCLEOTIDE SEQUENCE [LARGE SCALE GENOMIC DNA]</scope>
    <source>
        <strain evidence="2 3">DSM 19216</strain>
    </source>
</reference>
<keyword evidence="3" id="KW-1185">Reference proteome</keyword>
<dbReference type="PATRIC" id="fig|45071.6.peg.3491"/>